<dbReference type="InterPro" id="IPR058240">
    <property type="entry name" value="rSAM_sf"/>
</dbReference>
<keyword evidence="8 11" id="KW-0456">Lyase</keyword>
<protein>
    <recommendedName>
        <fullName evidence="2 11">7,8-didemethyl-8-hydroxy-5-deazariboflavin synthase</fullName>
        <ecNumber evidence="2 11">4.3.1.32</ecNumber>
    </recommendedName>
    <alternativeName>
        <fullName evidence="11">FO synthase subunit 1</fullName>
    </alternativeName>
</protein>
<dbReference type="SFLD" id="SFLDG01064">
    <property type="entry name" value="F420__menaquinone_cofactor_bio"/>
    <property type="match status" value="1"/>
</dbReference>
<dbReference type="AlphaFoldDB" id="A0A9E5DMT1"/>
<evidence type="ECO:0000313" key="15">
    <source>
        <dbReference type="Proteomes" id="UP001068021"/>
    </source>
</evidence>
<dbReference type="NCBIfam" id="TIGR03550">
    <property type="entry name" value="F420_cofG"/>
    <property type="match status" value="1"/>
</dbReference>
<dbReference type="PANTHER" id="PTHR43076:SF15">
    <property type="entry name" value="7,8-DIDEMETHYL-8-HYDROXY-5-DEAZARIBOFLAVIN SYNTHASE"/>
    <property type="match status" value="1"/>
</dbReference>
<dbReference type="HAMAP" id="MF_01611">
    <property type="entry name" value="FO_synth_sub1"/>
    <property type="match status" value="1"/>
</dbReference>
<dbReference type="SFLD" id="SFLDF00294">
    <property type="entry name" value="7_8-didemethyl-8-hydroxy-5-dea"/>
    <property type="match status" value="1"/>
</dbReference>
<evidence type="ECO:0000313" key="14">
    <source>
        <dbReference type="EMBL" id="MCZ3371642.1"/>
    </source>
</evidence>
<dbReference type="InterPro" id="IPR034405">
    <property type="entry name" value="F420"/>
</dbReference>
<comment type="similarity">
    <text evidence="11">Belongs to the radical SAM superfamily. CofG family.</text>
</comment>
<dbReference type="GO" id="GO:0005506">
    <property type="term" value="F:iron ion binding"/>
    <property type="evidence" value="ECO:0007669"/>
    <property type="project" value="UniProtKB-UniRule"/>
</dbReference>
<proteinExistence type="inferred from homology"/>
<dbReference type="SFLD" id="SFLDS00029">
    <property type="entry name" value="Radical_SAM"/>
    <property type="match status" value="1"/>
</dbReference>
<reference evidence="14" key="1">
    <citation type="submission" date="2022-12" db="EMBL/GenBank/DDBJ databases">
        <title>Reclassification of two methanogenic archaea species isolated from the Kolyma lowland permafrost.</title>
        <authorList>
            <person name="Trubitsyn V.E."/>
            <person name="Rivkina E.M."/>
            <person name="Shcherbakova V.A."/>
        </authorList>
    </citation>
    <scope>NUCLEOTIDE SEQUENCE</scope>
    <source>
        <strain evidence="13">M2</strain>
        <strain evidence="14">MK4</strain>
    </source>
</reference>
<keyword evidence="4 11" id="KW-0949">S-adenosyl-L-methionine</keyword>
<dbReference type="SMART" id="SM00729">
    <property type="entry name" value="Elp3"/>
    <property type="match status" value="1"/>
</dbReference>
<comment type="function">
    <text evidence="11">Catalyzes the radical-mediated synthesis of 7,8-didemethyl-8-hydroxy-5-deazariboflavin (FO) from 5-amino-5-(4-hydroxybenzyl)-6-(D-ribitylimino)-5,6-dihydrouracil.</text>
</comment>
<evidence type="ECO:0000256" key="5">
    <source>
        <dbReference type="ARBA" id="ARBA00022723"/>
    </source>
</evidence>
<dbReference type="GO" id="GO:0044272">
    <property type="term" value="P:sulfur compound biosynthetic process"/>
    <property type="evidence" value="ECO:0007669"/>
    <property type="project" value="UniProtKB-ARBA"/>
</dbReference>
<evidence type="ECO:0000259" key="12">
    <source>
        <dbReference type="PROSITE" id="PS51918"/>
    </source>
</evidence>
<evidence type="ECO:0000256" key="1">
    <source>
        <dbReference type="ARBA" id="ARBA00004712"/>
    </source>
</evidence>
<feature type="binding site" evidence="11">
    <location>
        <position position="50"/>
    </location>
    <ligand>
        <name>[4Fe-4S] cluster</name>
        <dbReference type="ChEBI" id="CHEBI:49883"/>
        <note>4Fe-4S-S-AdoMet</note>
    </ligand>
</feature>
<dbReference type="EMBL" id="JAPVER010000020">
    <property type="protein sequence ID" value="MCZ3366130.1"/>
    <property type="molecule type" value="Genomic_DNA"/>
</dbReference>
<dbReference type="CDD" id="cd01335">
    <property type="entry name" value="Radical_SAM"/>
    <property type="match status" value="1"/>
</dbReference>
<dbReference type="SFLD" id="SFLDG01388">
    <property type="entry name" value="7_8-didemethyl-8-hydroxy-5-dea"/>
    <property type="match status" value="1"/>
</dbReference>
<dbReference type="InterPro" id="IPR006638">
    <property type="entry name" value="Elp3/MiaA/NifB-like_rSAM"/>
</dbReference>
<feature type="domain" description="Radical SAM core" evidence="12">
    <location>
        <begin position="36"/>
        <end position="281"/>
    </location>
</feature>
<dbReference type="PANTHER" id="PTHR43076">
    <property type="entry name" value="FO SYNTHASE (COFH)"/>
    <property type="match status" value="1"/>
</dbReference>
<gene>
    <name evidence="11 14" type="primary">cofG</name>
    <name evidence="14" type="ORF">O3H35_03250</name>
    <name evidence="13" type="ORF">O3H54_09595</name>
</gene>
<dbReference type="PROSITE" id="PS51918">
    <property type="entry name" value="RADICAL_SAM"/>
    <property type="match status" value="1"/>
</dbReference>
<comment type="cofactor">
    <cofactor evidence="9">
        <name>[2Fe-2S] cluster</name>
        <dbReference type="ChEBI" id="CHEBI:190135"/>
    </cofactor>
</comment>
<keyword evidence="7 11" id="KW-0411">Iron-sulfur</keyword>
<dbReference type="GO" id="GO:0044689">
    <property type="term" value="F:7,8-didemethyl-8-hydroxy-5-deazariboflavin synthase activity"/>
    <property type="evidence" value="ECO:0007669"/>
    <property type="project" value="UniProtKB-EC"/>
</dbReference>
<dbReference type="Pfam" id="PF04055">
    <property type="entry name" value="Radical_SAM"/>
    <property type="match status" value="1"/>
</dbReference>
<dbReference type="SMART" id="SM00876">
    <property type="entry name" value="BATS"/>
    <property type="match status" value="1"/>
</dbReference>
<evidence type="ECO:0000256" key="4">
    <source>
        <dbReference type="ARBA" id="ARBA00022691"/>
    </source>
</evidence>
<keyword evidence="3 11" id="KW-0004">4Fe-4S</keyword>
<keyword evidence="6 11" id="KW-0408">Iron</keyword>
<dbReference type="GO" id="GO:0042364">
    <property type="term" value="P:water-soluble vitamin biosynthetic process"/>
    <property type="evidence" value="ECO:0007669"/>
    <property type="project" value="UniProtKB-ARBA"/>
</dbReference>
<name>A0A9E5DMT1_9EURY</name>
<evidence type="ECO:0000256" key="2">
    <source>
        <dbReference type="ARBA" id="ARBA00012126"/>
    </source>
</evidence>
<dbReference type="Proteomes" id="UP001068021">
    <property type="component" value="Unassembled WGS sequence"/>
</dbReference>
<dbReference type="EC" id="4.3.1.32" evidence="2 11"/>
<comment type="caution">
    <text evidence="14">The sequence shown here is derived from an EMBL/GenBank/DDBJ whole genome shotgun (WGS) entry which is preliminary data.</text>
</comment>
<dbReference type="Gene3D" id="3.20.20.70">
    <property type="entry name" value="Aldolase class I"/>
    <property type="match status" value="1"/>
</dbReference>
<evidence type="ECO:0000313" key="13">
    <source>
        <dbReference type="EMBL" id="MCZ3366130.1"/>
    </source>
</evidence>
<dbReference type="EMBL" id="JAPVES010000025">
    <property type="protein sequence ID" value="MCZ3371642.1"/>
    <property type="molecule type" value="Genomic_DNA"/>
</dbReference>
<comment type="subunit">
    <text evidence="11">The FO synthase complex consists of two subunits, CofG and CofH.</text>
</comment>
<dbReference type="InterPro" id="IPR013785">
    <property type="entry name" value="Aldolase_TIM"/>
</dbReference>
<keyword evidence="5 11" id="KW-0479">Metal-binding</keyword>
<evidence type="ECO:0000256" key="9">
    <source>
        <dbReference type="ARBA" id="ARBA00034078"/>
    </source>
</evidence>
<dbReference type="GO" id="GO:0016765">
    <property type="term" value="F:transferase activity, transferring alkyl or aryl (other than methyl) groups"/>
    <property type="evidence" value="ECO:0007669"/>
    <property type="project" value="InterPro"/>
</dbReference>
<evidence type="ECO:0000256" key="11">
    <source>
        <dbReference type="HAMAP-Rule" id="MF_01611"/>
    </source>
</evidence>
<dbReference type="RefSeq" id="WP_048081806.1">
    <property type="nucleotide sequence ID" value="NZ_JAPVER010000020.1"/>
</dbReference>
<organism evidence="14">
    <name type="scientific">Methanobacterium veterum</name>
    <dbReference type="NCBI Taxonomy" id="408577"/>
    <lineage>
        <taxon>Archaea</taxon>
        <taxon>Methanobacteriati</taxon>
        <taxon>Methanobacteriota</taxon>
        <taxon>Methanomada group</taxon>
        <taxon>Methanobacteria</taxon>
        <taxon>Methanobacteriales</taxon>
        <taxon>Methanobacteriaceae</taxon>
        <taxon>Methanobacterium</taxon>
    </lineage>
</organism>
<evidence type="ECO:0000256" key="6">
    <source>
        <dbReference type="ARBA" id="ARBA00023004"/>
    </source>
</evidence>
<accession>A0A9E5DMT1</accession>
<dbReference type="Proteomes" id="UP001074446">
    <property type="component" value="Unassembled WGS sequence"/>
</dbReference>
<dbReference type="InterPro" id="IPR010722">
    <property type="entry name" value="BATS_dom"/>
</dbReference>
<evidence type="ECO:0000256" key="10">
    <source>
        <dbReference type="ARBA" id="ARBA00048974"/>
    </source>
</evidence>
<comment type="pathway">
    <text evidence="1 11">Cofactor biosynthesis; coenzyme F0 biosynthesis.</text>
</comment>
<feature type="binding site" evidence="11">
    <location>
        <position position="57"/>
    </location>
    <ligand>
        <name>[4Fe-4S] cluster</name>
        <dbReference type="ChEBI" id="CHEBI:49883"/>
        <note>4Fe-4S-S-AdoMet</note>
    </ligand>
</feature>
<keyword evidence="15" id="KW-1185">Reference proteome</keyword>
<comment type="cofactor">
    <cofactor evidence="11">
        <name>[4Fe-4S] cluster</name>
        <dbReference type="ChEBI" id="CHEBI:49883"/>
    </cofactor>
    <text evidence="11">Binds 1 [4Fe-4S] cluster. The cluster is coordinated with 3 cysteines and an exchangeable S-adenosyl-L-methionine.</text>
</comment>
<dbReference type="SUPFAM" id="SSF102114">
    <property type="entry name" value="Radical SAM enzymes"/>
    <property type="match status" value="1"/>
</dbReference>
<comment type="catalytic activity">
    <reaction evidence="10 11">
        <text>5-amino-5-(4-hydroxybenzyl)-6-(D-ribitylimino)-5,6-dihydrouracil + S-adenosyl-L-methionine = 7,8-didemethyl-8-hydroxy-5-deazariboflavin + 5'-deoxyadenosine + L-methionine + NH4(+) + H(+)</text>
        <dbReference type="Rhea" id="RHEA:55204"/>
        <dbReference type="ChEBI" id="CHEBI:15378"/>
        <dbReference type="ChEBI" id="CHEBI:17319"/>
        <dbReference type="ChEBI" id="CHEBI:28938"/>
        <dbReference type="ChEBI" id="CHEBI:57844"/>
        <dbReference type="ChEBI" id="CHEBI:59789"/>
        <dbReference type="ChEBI" id="CHEBI:59904"/>
        <dbReference type="ChEBI" id="CHEBI:85936"/>
        <dbReference type="EC" id="4.3.1.32"/>
    </reaction>
</comment>
<dbReference type="GO" id="GO:0051539">
    <property type="term" value="F:4 iron, 4 sulfur cluster binding"/>
    <property type="evidence" value="ECO:0007669"/>
    <property type="project" value="UniProtKB-KW"/>
</dbReference>
<sequence length="361" mass="41012">MSEYSKEEIISLLNAKGKDILSIISTAESKRDTDTITYSKNVFLPLTDICRNECGYCTFKKTPDDKEARILMDYPEIFDILKEADKYNCREALFTFGERPEETSQVKSALEDKGYSNMVEYLYFICDETLKNTGLLPHSNPGVLKKKEMEVLKEVNASMGLMLENTSNRLMKTIVHEKSPGKDPKLRIKTIENAGKLNIPFTTGLLIGIGETIEERAESLLEIKRINDKYGHIQEIIIQNFKPKPGIPMESWKEPSVIEMIKMVAVTRLLFPNTGVQVPPNLNNHNAQVFLLAGADDWGGVSPLTKDFVNPEAPWPELEDLRKMTEEMGLSLDERLPVYPDFISSEFLSDRIMEKISSFNL</sequence>
<dbReference type="NCBIfam" id="NF004884">
    <property type="entry name" value="PRK06245.1"/>
    <property type="match status" value="1"/>
</dbReference>
<dbReference type="InterPro" id="IPR019939">
    <property type="entry name" value="CofG_family"/>
</dbReference>
<dbReference type="InterPro" id="IPR007197">
    <property type="entry name" value="rSAM"/>
</dbReference>
<evidence type="ECO:0000256" key="3">
    <source>
        <dbReference type="ARBA" id="ARBA00022485"/>
    </source>
</evidence>
<feature type="binding site" evidence="11">
    <location>
        <position position="54"/>
    </location>
    <ligand>
        <name>[4Fe-4S] cluster</name>
        <dbReference type="ChEBI" id="CHEBI:49883"/>
        <note>4Fe-4S-S-AdoMet</note>
    </ligand>
</feature>
<evidence type="ECO:0000256" key="7">
    <source>
        <dbReference type="ARBA" id="ARBA00023014"/>
    </source>
</evidence>
<evidence type="ECO:0000256" key="8">
    <source>
        <dbReference type="ARBA" id="ARBA00023239"/>
    </source>
</evidence>